<organism evidence="3 4">
    <name type="scientific">Aaosphaeria arxii CBS 175.79</name>
    <dbReference type="NCBI Taxonomy" id="1450172"/>
    <lineage>
        <taxon>Eukaryota</taxon>
        <taxon>Fungi</taxon>
        <taxon>Dikarya</taxon>
        <taxon>Ascomycota</taxon>
        <taxon>Pezizomycotina</taxon>
        <taxon>Dothideomycetes</taxon>
        <taxon>Pleosporomycetidae</taxon>
        <taxon>Pleosporales</taxon>
        <taxon>Pleosporales incertae sedis</taxon>
        <taxon>Aaosphaeria</taxon>
    </lineage>
</organism>
<protein>
    <submittedName>
        <fullName evidence="3">Uncharacterized protein</fullName>
    </submittedName>
</protein>
<dbReference type="AlphaFoldDB" id="A0A6A5XSB7"/>
<gene>
    <name evidence="3" type="ORF">BU24DRAFT_450276</name>
</gene>
<sequence>MNAKLAASALIVSFVQANILPRAEPLRTFIVPLPTQAQPFTSTVRGCSDVPPFAVVGVPTGTFRPETITIYGPPQADPTSTTIIDPASNATEVIIITRLQGECASFPLPEPTPTPPKLTGNPTGGAPTGTPTPSAEACPENGCQAKVIRAAQSVIDAINKVTLLSQDLQAAARKIGDPVSKRDLAAAQAPFDDVARGLRGISVTLSVSLPRLTVLPPFPPGCDTDAIVIALIQFVRVHQALLNIIIGRRGVLENSPIRRDTIEDAVLRREPVDLETGGEAAIIGPAIAAGLRAVEGVVDTLAFQILRLVPTRSECAKQQKEAIDGSLSEAITQYES</sequence>
<evidence type="ECO:0000256" key="1">
    <source>
        <dbReference type="SAM" id="MobiDB-lite"/>
    </source>
</evidence>
<dbReference type="Proteomes" id="UP000799778">
    <property type="component" value="Unassembled WGS sequence"/>
</dbReference>
<evidence type="ECO:0000313" key="3">
    <source>
        <dbReference type="EMBL" id="KAF2015590.1"/>
    </source>
</evidence>
<keyword evidence="2" id="KW-0732">Signal</keyword>
<feature type="signal peptide" evidence="2">
    <location>
        <begin position="1"/>
        <end position="17"/>
    </location>
</feature>
<evidence type="ECO:0000256" key="2">
    <source>
        <dbReference type="SAM" id="SignalP"/>
    </source>
</evidence>
<dbReference type="RefSeq" id="XP_033383929.1">
    <property type="nucleotide sequence ID" value="XM_033531015.1"/>
</dbReference>
<feature type="region of interest" description="Disordered" evidence="1">
    <location>
        <begin position="107"/>
        <end position="137"/>
    </location>
</feature>
<accession>A0A6A5XSB7</accession>
<keyword evidence="4" id="KW-1185">Reference proteome</keyword>
<name>A0A6A5XSB7_9PLEO</name>
<evidence type="ECO:0000313" key="4">
    <source>
        <dbReference type="Proteomes" id="UP000799778"/>
    </source>
</evidence>
<proteinExistence type="predicted"/>
<dbReference type="OrthoDB" id="5089392at2759"/>
<feature type="chain" id="PRO_5025637061" evidence="2">
    <location>
        <begin position="18"/>
        <end position="336"/>
    </location>
</feature>
<dbReference type="EMBL" id="ML978069">
    <property type="protein sequence ID" value="KAF2015590.1"/>
    <property type="molecule type" value="Genomic_DNA"/>
</dbReference>
<dbReference type="GeneID" id="54288412"/>
<reference evidence="3" key="1">
    <citation type="journal article" date="2020" name="Stud. Mycol.">
        <title>101 Dothideomycetes genomes: a test case for predicting lifestyles and emergence of pathogens.</title>
        <authorList>
            <person name="Haridas S."/>
            <person name="Albert R."/>
            <person name="Binder M."/>
            <person name="Bloem J."/>
            <person name="Labutti K."/>
            <person name="Salamov A."/>
            <person name="Andreopoulos B."/>
            <person name="Baker S."/>
            <person name="Barry K."/>
            <person name="Bills G."/>
            <person name="Bluhm B."/>
            <person name="Cannon C."/>
            <person name="Castanera R."/>
            <person name="Culley D."/>
            <person name="Daum C."/>
            <person name="Ezra D."/>
            <person name="Gonzalez J."/>
            <person name="Henrissat B."/>
            <person name="Kuo A."/>
            <person name="Liang C."/>
            <person name="Lipzen A."/>
            <person name="Lutzoni F."/>
            <person name="Magnuson J."/>
            <person name="Mondo S."/>
            <person name="Nolan M."/>
            <person name="Ohm R."/>
            <person name="Pangilinan J."/>
            <person name="Park H.-J."/>
            <person name="Ramirez L."/>
            <person name="Alfaro M."/>
            <person name="Sun H."/>
            <person name="Tritt A."/>
            <person name="Yoshinaga Y."/>
            <person name="Zwiers L.-H."/>
            <person name="Turgeon B."/>
            <person name="Goodwin S."/>
            <person name="Spatafora J."/>
            <person name="Crous P."/>
            <person name="Grigoriev I."/>
        </authorList>
    </citation>
    <scope>NUCLEOTIDE SEQUENCE</scope>
    <source>
        <strain evidence="3">CBS 175.79</strain>
    </source>
</reference>